<feature type="transmembrane region" description="Helical" evidence="1">
    <location>
        <begin position="50"/>
        <end position="69"/>
    </location>
</feature>
<feature type="transmembrane region" description="Helical" evidence="1">
    <location>
        <begin position="246"/>
        <end position="267"/>
    </location>
</feature>
<dbReference type="PANTHER" id="PTHR35797">
    <property type="entry name" value="PROTEASE-RELATED"/>
    <property type="match status" value="1"/>
</dbReference>
<dbReference type="InterPro" id="IPR042150">
    <property type="entry name" value="MmRce1-like"/>
</dbReference>
<keyword evidence="3" id="KW-0482">Metalloprotease</keyword>
<protein>
    <submittedName>
        <fullName evidence="3">CPBP family intramembrane metalloprotease</fullName>
    </submittedName>
</protein>
<dbReference type="GO" id="GO:0008237">
    <property type="term" value="F:metallopeptidase activity"/>
    <property type="evidence" value="ECO:0007669"/>
    <property type="project" value="UniProtKB-KW"/>
</dbReference>
<gene>
    <name evidence="3" type="ORF">G3570_06385</name>
</gene>
<dbReference type="AlphaFoldDB" id="A0A6M1STU5"/>
<keyword evidence="1" id="KW-0472">Membrane</keyword>
<feature type="transmembrane region" description="Helical" evidence="1">
    <location>
        <begin position="224"/>
        <end position="240"/>
    </location>
</feature>
<proteinExistence type="predicted"/>
<feature type="transmembrane region" description="Helical" evidence="1">
    <location>
        <begin position="128"/>
        <end position="146"/>
    </location>
</feature>
<keyword evidence="4" id="KW-1185">Reference proteome</keyword>
<feature type="transmembrane region" description="Helical" evidence="1">
    <location>
        <begin position="199"/>
        <end position="217"/>
    </location>
</feature>
<evidence type="ECO:0000259" key="2">
    <source>
        <dbReference type="Pfam" id="PF02517"/>
    </source>
</evidence>
<dbReference type="GO" id="GO:0004175">
    <property type="term" value="F:endopeptidase activity"/>
    <property type="evidence" value="ECO:0007669"/>
    <property type="project" value="UniProtKB-ARBA"/>
</dbReference>
<evidence type="ECO:0000313" key="4">
    <source>
        <dbReference type="Proteomes" id="UP000473278"/>
    </source>
</evidence>
<organism evidence="3 4">
    <name type="scientific">Halalkalibaculum roseum</name>
    <dbReference type="NCBI Taxonomy" id="2709311"/>
    <lineage>
        <taxon>Bacteria</taxon>
        <taxon>Pseudomonadati</taxon>
        <taxon>Balneolota</taxon>
        <taxon>Balneolia</taxon>
        <taxon>Balneolales</taxon>
        <taxon>Balneolaceae</taxon>
        <taxon>Halalkalibaculum</taxon>
    </lineage>
</organism>
<feature type="transmembrane region" description="Helical" evidence="1">
    <location>
        <begin position="166"/>
        <end position="187"/>
    </location>
</feature>
<evidence type="ECO:0000313" key="3">
    <source>
        <dbReference type="EMBL" id="NGP76252.1"/>
    </source>
</evidence>
<keyword evidence="3" id="KW-0378">Hydrolase</keyword>
<feature type="transmembrane region" description="Helical" evidence="1">
    <location>
        <begin position="90"/>
        <end position="108"/>
    </location>
</feature>
<dbReference type="GO" id="GO:0080120">
    <property type="term" value="P:CAAX-box protein maturation"/>
    <property type="evidence" value="ECO:0007669"/>
    <property type="project" value="UniProtKB-ARBA"/>
</dbReference>
<comment type="caution">
    <text evidence="3">The sequence shown here is derived from an EMBL/GenBank/DDBJ whole genome shotgun (WGS) entry which is preliminary data.</text>
</comment>
<keyword evidence="1" id="KW-1133">Transmembrane helix</keyword>
<reference evidence="3 4" key="1">
    <citation type="submission" date="2020-02" db="EMBL/GenBank/DDBJ databases">
        <title>Balneolaceae bacterium YR4-1, complete genome.</title>
        <authorList>
            <person name="Li Y."/>
            <person name="Wu S."/>
        </authorList>
    </citation>
    <scope>NUCLEOTIDE SEQUENCE [LARGE SCALE GENOMIC DNA]</scope>
    <source>
        <strain evidence="3 4">YR4-1</strain>
    </source>
</reference>
<dbReference type="Pfam" id="PF02517">
    <property type="entry name" value="Rce1-like"/>
    <property type="match status" value="1"/>
</dbReference>
<feature type="domain" description="CAAX prenyl protease 2/Lysostaphin resistance protein A-like" evidence="2">
    <location>
        <begin position="133"/>
        <end position="237"/>
    </location>
</feature>
<dbReference type="InterPro" id="IPR003675">
    <property type="entry name" value="Rce1/LyrA-like_dom"/>
</dbReference>
<dbReference type="GO" id="GO:0006508">
    <property type="term" value="P:proteolysis"/>
    <property type="evidence" value="ECO:0007669"/>
    <property type="project" value="UniProtKB-KW"/>
</dbReference>
<feature type="transmembrane region" description="Helical" evidence="1">
    <location>
        <begin position="12"/>
        <end position="30"/>
    </location>
</feature>
<dbReference type="Proteomes" id="UP000473278">
    <property type="component" value="Unassembled WGS sequence"/>
</dbReference>
<keyword evidence="1" id="KW-0812">Transmembrane</keyword>
<dbReference type="EMBL" id="JAALLT010000002">
    <property type="protein sequence ID" value="NGP76252.1"/>
    <property type="molecule type" value="Genomic_DNA"/>
</dbReference>
<keyword evidence="3" id="KW-0645">Protease</keyword>
<accession>A0A6M1STU5</accession>
<dbReference type="PANTHER" id="PTHR35797:SF1">
    <property type="entry name" value="PROTEASE"/>
    <property type="match status" value="1"/>
</dbReference>
<evidence type="ECO:0000256" key="1">
    <source>
        <dbReference type="SAM" id="Phobius"/>
    </source>
</evidence>
<name>A0A6M1STU5_9BACT</name>
<sequence>MKKGTSKQYTLRFQLLIFFCLAYGISWLLWAPLWLPAFGMDGWPILSFQHTLGAFGPMAAAFIVSAAFMGKQGVVALSSRLLLWRNRTHWIAIALLGPFVLYLLAVAGGRIITGESISLESLGTTSEFPIRSLIGIFLYNIFTFGYGEETGWRGFALPRLQQYYSAFTSTLMLTFFWALWHLPLFFYRPGYTDMNPAEIAGWFFSLLTGALLLTWLYNSSKGSVLVVTVFHASVNVIFTSDVQSDLVINSLGILITVWGIGVLLIAGPKYLSKKGKMIASGKHKQRLFRN</sequence>